<evidence type="ECO:0000256" key="1">
    <source>
        <dbReference type="SAM" id="SignalP"/>
    </source>
</evidence>
<protein>
    <submittedName>
        <fullName evidence="2">DUF1490 domain-containing protein</fullName>
    </submittedName>
</protein>
<evidence type="ECO:0000313" key="2">
    <source>
        <dbReference type="EMBL" id="HIU14701.1"/>
    </source>
</evidence>
<comment type="caution">
    <text evidence="2">The sequence shown here is derived from an EMBL/GenBank/DDBJ whole genome shotgun (WGS) entry which is preliminary data.</text>
</comment>
<feature type="chain" id="PRO_5038365979" evidence="1">
    <location>
        <begin position="20"/>
        <end position="75"/>
    </location>
</feature>
<organism evidence="2 3">
    <name type="scientific">Candidatus Fimiplasma intestinipullorum</name>
    <dbReference type="NCBI Taxonomy" id="2840825"/>
    <lineage>
        <taxon>Bacteria</taxon>
        <taxon>Bacillati</taxon>
        <taxon>Bacillota</taxon>
        <taxon>Clostridia</taxon>
        <taxon>Eubacteriales</taxon>
        <taxon>Candidatus Fimiplasma</taxon>
    </lineage>
</organism>
<keyword evidence="1" id="KW-0732">Signal</keyword>
<dbReference type="AlphaFoldDB" id="A0A9D1HR47"/>
<reference evidence="2" key="2">
    <citation type="journal article" date="2021" name="PeerJ">
        <title>Extensive microbial diversity within the chicken gut microbiome revealed by metagenomics and culture.</title>
        <authorList>
            <person name="Gilroy R."/>
            <person name="Ravi A."/>
            <person name="Getino M."/>
            <person name="Pursley I."/>
            <person name="Horton D.L."/>
            <person name="Alikhan N.F."/>
            <person name="Baker D."/>
            <person name="Gharbi K."/>
            <person name="Hall N."/>
            <person name="Watson M."/>
            <person name="Adriaenssens E.M."/>
            <person name="Foster-Nyarko E."/>
            <person name="Jarju S."/>
            <person name="Secka A."/>
            <person name="Antonio M."/>
            <person name="Oren A."/>
            <person name="Chaudhuri R.R."/>
            <person name="La Ragione R."/>
            <person name="Hildebrand F."/>
            <person name="Pallen M.J."/>
        </authorList>
    </citation>
    <scope>NUCLEOTIDE SEQUENCE</scope>
    <source>
        <strain evidence="2">CHK195-11698</strain>
    </source>
</reference>
<dbReference type="EMBL" id="DVMJ01000107">
    <property type="protein sequence ID" value="HIU14701.1"/>
    <property type="molecule type" value="Genomic_DNA"/>
</dbReference>
<feature type="signal peptide" evidence="1">
    <location>
        <begin position="1"/>
        <end position="19"/>
    </location>
</feature>
<dbReference type="Pfam" id="PF19605">
    <property type="entry name" value="DUF6110"/>
    <property type="match status" value="1"/>
</dbReference>
<evidence type="ECO:0000313" key="3">
    <source>
        <dbReference type="Proteomes" id="UP000824175"/>
    </source>
</evidence>
<accession>A0A9D1HR47</accession>
<reference evidence="2" key="1">
    <citation type="submission" date="2020-10" db="EMBL/GenBank/DDBJ databases">
        <authorList>
            <person name="Gilroy R."/>
        </authorList>
    </citation>
    <scope>NUCLEOTIDE SEQUENCE</scope>
    <source>
        <strain evidence="2">CHK195-11698</strain>
    </source>
</reference>
<proteinExistence type="predicted"/>
<gene>
    <name evidence="2" type="ORF">IAD15_11655</name>
</gene>
<name>A0A9D1HR47_9FIRM</name>
<sequence>MKSFLRNVALLSFTGGVAAAVAGAKLLKSDKARQLAVKTLATGMKAKDDAMAALETIREDAKDLCYEAKKQKDGE</sequence>
<dbReference type="Proteomes" id="UP000824175">
    <property type="component" value="Unassembled WGS sequence"/>
</dbReference>
<dbReference type="InterPro" id="IPR046092">
    <property type="entry name" value="DUF6110"/>
</dbReference>